<evidence type="ECO:0000259" key="4">
    <source>
        <dbReference type="Pfam" id="PF07557"/>
    </source>
</evidence>
<feature type="compositionally biased region" description="Basic residues" evidence="3">
    <location>
        <begin position="31"/>
        <end position="49"/>
    </location>
</feature>
<evidence type="ECO:0000313" key="6">
    <source>
        <dbReference type="Proteomes" id="UP000765509"/>
    </source>
</evidence>
<keyword evidence="2" id="KW-0159">Chromosome partition</keyword>
<feature type="region of interest" description="Disordered" evidence="3">
    <location>
        <begin position="179"/>
        <end position="212"/>
    </location>
</feature>
<name>A0A9Q3PUI5_9BASI</name>
<dbReference type="EMBL" id="AVOT02094707">
    <property type="protein sequence ID" value="MBW0574683.1"/>
    <property type="molecule type" value="Genomic_DNA"/>
</dbReference>
<accession>A0A9Q3PUI5</accession>
<keyword evidence="6" id="KW-1185">Reference proteome</keyword>
<evidence type="ECO:0000256" key="2">
    <source>
        <dbReference type="ARBA" id="ARBA00022829"/>
    </source>
</evidence>
<dbReference type="Pfam" id="PF07557">
    <property type="entry name" value="Shugoshin_C"/>
    <property type="match status" value="1"/>
</dbReference>
<comment type="similarity">
    <text evidence="1">Belongs to the shugoshin family.</text>
</comment>
<sequence length="231" mass="26138">MNGVVTKIAQKLQLETRQVETPINTRPQASHAKKLAVFRQQRSKKKRRSSLTDHFNTGVSQVESPINTRLQASHAKKLAVLCQQRSKKQRRSSFTDPFNTGVSQVESPINTRPQALHAKKLAVLCQRRSKKQQRASLTPTGILETVNPAAFSLLSFNRTEPTNFNKSLKKRVRAELDAVTEEQPMSSTHQPENEPKPLQLDMNLSGLGPREARRVRKELNYALPSLNKKMQ</sequence>
<proteinExistence type="inferred from homology"/>
<dbReference type="AlphaFoldDB" id="A0A9Q3PUI5"/>
<dbReference type="OrthoDB" id="2507001at2759"/>
<feature type="compositionally biased region" description="Polar residues" evidence="3">
    <location>
        <begin position="92"/>
        <end position="107"/>
    </location>
</feature>
<feature type="region of interest" description="Disordered" evidence="3">
    <location>
        <begin position="23"/>
        <end position="53"/>
    </location>
</feature>
<dbReference type="InterPro" id="IPR011515">
    <property type="entry name" value="Shugoshin_C"/>
</dbReference>
<comment type="caution">
    <text evidence="5">The sequence shown here is derived from an EMBL/GenBank/DDBJ whole genome shotgun (WGS) entry which is preliminary data.</text>
</comment>
<feature type="region of interest" description="Disordered" evidence="3">
    <location>
        <begin position="84"/>
        <end position="107"/>
    </location>
</feature>
<feature type="domain" description="Shugoshin C-terminal" evidence="4">
    <location>
        <begin position="210"/>
        <end position="230"/>
    </location>
</feature>
<organism evidence="5 6">
    <name type="scientific">Austropuccinia psidii MF-1</name>
    <dbReference type="NCBI Taxonomy" id="1389203"/>
    <lineage>
        <taxon>Eukaryota</taxon>
        <taxon>Fungi</taxon>
        <taxon>Dikarya</taxon>
        <taxon>Basidiomycota</taxon>
        <taxon>Pucciniomycotina</taxon>
        <taxon>Pucciniomycetes</taxon>
        <taxon>Pucciniales</taxon>
        <taxon>Sphaerophragmiaceae</taxon>
        <taxon>Austropuccinia</taxon>
    </lineage>
</organism>
<gene>
    <name evidence="5" type="ORF">O181_114398</name>
</gene>
<protein>
    <recommendedName>
        <fullName evidence="4">Shugoshin C-terminal domain-containing protein</fullName>
    </recommendedName>
</protein>
<dbReference type="Proteomes" id="UP000765509">
    <property type="component" value="Unassembled WGS sequence"/>
</dbReference>
<reference evidence="5" key="1">
    <citation type="submission" date="2021-03" db="EMBL/GenBank/DDBJ databases">
        <title>Draft genome sequence of rust myrtle Austropuccinia psidii MF-1, a brazilian biotype.</title>
        <authorList>
            <person name="Quecine M.C."/>
            <person name="Pachon D.M.R."/>
            <person name="Bonatelli M.L."/>
            <person name="Correr F.H."/>
            <person name="Franceschini L.M."/>
            <person name="Leite T.F."/>
            <person name="Margarido G.R.A."/>
            <person name="Almeida C.A."/>
            <person name="Ferrarezi J.A."/>
            <person name="Labate C.A."/>
        </authorList>
    </citation>
    <scope>NUCLEOTIDE SEQUENCE</scope>
    <source>
        <strain evidence="5">MF-1</strain>
    </source>
</reference>
<evidence type="ECO:0000256" key="1">
    <source>
        <dbReference type="ARBA" id="ARBA00010845"/>
    </source>
</evidence>
<evidence type="ECO:0000313" key="5">
    <source>
        <dbReference type="EMBL" id="MBW0574683.1"/>
    </source>
</evidence>
<evidence type="ECO:0000256" key="3">
    <source>
        <dbReference type="SAM" id="MobiDB-lite"/>
    </source>
</evidence>